<evidence type="ECO:0000313" key="9">
    <source>
        <dbReference type="EMBL" id="SKC10369.1"/>
    </source>
</evidence>
<dbReference type="InterPro" id="IPR046357">
    <property type="entry name" value="PPIase_dom_sf"/>
</dbReference>
<protein>
    <recommendedName>
        <fullName evidence="6">Peptidyl-prolyl cis-trans isomerase</fullName>
        <ecNumber evidence="6">5.2.1.8</ecNumber>
    </recommendedName>
</protein>
<dbReference type="Pfam" id="PF00254">
    <property type="entry name" value="FKBP_C"/>
    <property type="match status" value="2"/>
</dbReference>
<comment type="similarity">
    <text evidence="2 6">Belongs to the FKBP-type PPIase family.</text>
</comment>
<sequence length="289" mass="31917">MKRINLSLIIVFALLIGLSGCMDSDNTDDTAKVKENEVAIENYLKTDSSGSKAIRDSSGLYYITRVANPNGVLAKRGDAATIKYTGYLLDGTKVVSSTVDSKTTFTFPVEGYQYWGGIERGIFLMRTGEKTTFFLPFYLASGNVDKVNIPAYSPIRLEVEFIKTRSESQQIDDFIAAKGYKPANIERTSDNLVIIRTNTVTGDTIPVGRAVSVKYVGRLLDDTKFDERTSSFTTGSAGTIPGFDRALRKLRFKEKAIIIFPSALGYGKTGFNTILPYTPLQFEIEVLQP</sequence>
<dbReference type="EMBL" id="FUZA01000006">
    <property type="protein sequence ID" value="SKC10369.1"/>
    <property type="molecule type" value="Genomic_DNA"/>
</dbReference>
<evidence type="ECO:0000256" key="7">
    <source>
        <dbReference type="SAM" id="SignalP"/>
    </source>
</evidence>
<feature type="domain" description="PPIase FKBP-type" evidence="8">
    <location>
        <begin position="77"/>
        <end position="165"/>
    </location>
</feature>
<dbReference type="Gene3D" id="3.10.50.40">
    <property type="match status" value="2"/>
</dbReference>
<keyword evidence="3 5" id="KW-0697">Rotamase</keyword>
<dbReference type="Proteomes" id="UP000190897">
    <property type="component" value="Unassembled WGS sequence"/>
</dbReference>
<evidence type="ECO:0000313" key="10">
    <source>
        <dbReference type="Proteomes" id="UP000190897"/>
    </source>
</evidence>
<keyword evidence="4 5" id="KW-0413">Isomerase</keyword>
<keyword evidence="7" id="KW-0732">Signal</keyword>
<evidence type="ECO:0000256" key="1">
    <source>
        <dbReference type="ARBA" id="ARBA00000971"/>
    </source>
</evidence>
<gene>
    <name evidence="9" type="ORF">SAMN05660293_04218</name>
</gene>
<comment type="catalytic activity">
    <reaction evidence="1 5 6">
        <text>[protein]-peptidylproline (omega=180) = [protein]-peptidylproline (omega=0)</text>
        <dbReference type="Rhea" id="RHEA:16237"/>
        <dbReference type="Rhea" id="RHEA-COMP:10747"/>
        <dbReference type="Rhea" id="RHEA-COMP:10748"/>
        <dbReference type="ChEBI" id="CHEBI:83833"/>
        <dbReference type="ChEBI" id="CHEBI:83834"/>
        <dbReference type="EC" id="5.2.1.8"/>
    </reaction>
</comment>
<name>A0A1T5GPR2_9BACT</name>
<dbReference type="EC" id="5.2.1.8" evidence="6"/>
<dbReference type="PANTHER" id="PTHR43811">
    <property type="entry name" value="FKBP-TYPE PEPTIDYL-PROLYL CIS-TRANS ISOMERASE FKPA"/>
    <property type="match status" value="1"/>
</dbReference>
<evidence type="ECO:0000256" key="3">
    <source>
        <dbReference type="ARBA" id="ARBA00023110"/>
    </source>
</evidence>
<organism evidence="9 10">
    <name type="scientific">Dyadobacter psychrophilus</name>
    <dbReference type="NCBI Taxonomy" id="651661"/>
    <lineage>
        <taxon>Bacteria</taxon>
        <taxon>Pseudomonadati</taxon>
        <taxon>Bacteroidota</taxon>
        <taxon>Cytophagia</taxon>
        <taxon>Cytophagales</taxon>
        <taxon>Spirosomataceae</taxon>
        <taxon>Dyadobacter</taxon>
    </lineage>
</organism>
<evidence type="ECO:0000259" key="8">
    <source>
        <dbReference type="PROSITE" id="PS50059"/>
    </source>
</evidence>
<evidence type="ECO:0000256" key="2">
    <source>
        <dbReference type="ARBA" id="ARBA00006577"/>
    </source>
</evidence>
<reference evidence="10" key="1">
    <citation type="submission" date="2017-02" db="EMBL/GenBank/DDBJ databases">
        <authorList>
            <person name="Varghese N."/>
            <person name="Submissions S."/>
        </authorList>
    </citation>
    <scope>NUCLEOTIDE SEQUENCE [LARGE SCALE GENOMIC DNA]</scope>
    <source>
        <strain evidence="10">DSM 22270</strain>
    </source>
</reference>
<feature type="signal peptide" evidence="7">
    <location>
        <begin position="1"/>
        <end position="23"/>
    </location>
</feature>
<feature type="chain" id="PRO_5012414115" description="Peptidyl-prolyl cis-trans isomerase" evidence="7">
    <location>
        <begin position="24"/>
        <end position="289"/>
    </location>
</feature>
<evidence type="ECO:0000256" key="5">
    <source>
        <dbReference type="PROSITE-ProRule" id="PRU00277"/>
    </source>
</evidence>
<feature type="domain" description="PPIase FKBP-type" evidence="8">
    <location>
        <begin position="208"/>
        <end position="289"/>
    </location>
</feature>
<dbReference type="InterPro" id="IPR001179">
    <property type="entry name" value="PPIase_FKBP_dom"/>
</dbReference>
<dbReference type="PROSITE" id="PS50059">
    <property type="entry name" value="FKBP_PPIASE"/>
    <property type="match status" value="2"/>
</dbReference>
<dbReference type="SUPFAM" id="SSF54534">
    <property type="entry name" value="FKBP-like"/>
    <property type="match status" value="2"/>
</dbReference>
<evidence type="ECO:0000256" key="4">
    <source>
        <dbReference type="ARBA" id="ARBA00023235"/>
    </source>
</evidence>
<evidence type="ECO:0000256" key="6">
    <source>
        <dbReference type="RuleBase" id="RU003915"/>
    </source>
</evidence>
<accession>A0A1T5GPR2</accession>
<keyword evidence="10" id="KW-1185">Reference proteome</keyword>
<dbReference type="RefSeq" id="WP_082216712.1">
    <property type="nucleotide sequence ID" value="NZ_FUZA01000006.1"/>
</dbReference>
<dbReference type="STRING" id="651661.SAMN05660293_04218"/>
<dbReference type="GO" id="GO:0003755">
    <property type="term" value="F:peptidyl-prolyl cis-trans isomerase activity"/>
    <property type="evidence" value="ECO:0007669"/>
    <property type="project" value="UniProtKB-UniRule"/>
</dbReference>
<dbReference type="PROSITE" id="PS51257">
    <property type="entry name" value="PROKAR_LIPOPROTEIN"/>
    <property type="match status" value="1"/>
</dbReference>
<proteinExistence type="inferred from homology"/>
<dbReference type="PANTHER" id="PTHR43811:SF19">
    <property type="entry name" value="39 KDA FK506-BINDING NUCLEAR PROTEIN"/>
    <property type="match status" value="1"/>
</dbReference>
<dbReference type="AlphaFoldDB" id="A0A1T5GPR2"/>
<dbReference type="OrthoDB" id="979394at2"/>